<keyword evidence="3 8" id="KW-0694">RNA-binding</keyword>
<comment type="subunit">
    <text evidence="7 8">Part of the 30S ribosomal subunit. Contacts proteins S5 and S12.</text>
</comment>
<evidence type="ECO:0000256" key="6">
    <source>
        <dbReference type="ARBA" id="ARBA00035258"/>
    </source>
</evidence>
<dbReference type="SUPFAM" id="SSF56047">
    <property type="entry name" value="Ribosomal protein S8"/>
    <property type="match status" value="1"/>
</dbReference>
<dbReference type="GO" id="GO:0005840">
    <property type="term" value="C:ribosome"/>
    <property type="evidence" value="ECO:0007669"/>
    <property type="project" value="UniProtKB-KW"/>
</dbReference>
<evidence type="ECO:0000313" key="11">
    <source>
        <dbReference type="Proteomes" id="UP000605253"/>
    </source>
</evidence>
<proteinExistence type="inferred from homology"/>
<name>A0A917CS55_9GAMM</name>
<evidence type="ECO:0000256" key="8">
    <source>
        <dbReference type="HAMAP-Rule" id="MF_01302"/>
    </source>
</evidence>
<dbReference type="InterPro" id="IPR000630">
    <property type="entry name" value="Ribosomal_uS8"/>
</dbReference>
<dbReference type="RefSeq" id="WP_188365413.1">
    <property type="nucleotide sequence ID" value="NZ_BAABJF010000003.1"/>
</dbReference>
<dbReference type="GO" id="GO:0005737">
    <property type="term" value="C:cytoplasm"/>
    <property type="evidence" value="ECO:0007669"/>
    <property type="project" value="UniProtKB-ARBA"/>
</dbReference>
<sequence>MSLSDPISDMICSIKNAQAVNKKSTLTPASKMKKGILSVMQQEGYIRSFETVEKDGHPYLQINIKYHRNQPVIEDIKRVSKPGLRQYRGKHDLPRVDAGFGTAIISTSQGIMSDKSAREAAIGGEVLCVLK</sequence>
<dbReference type="Gene3D" id="3.30.1490.10">
    <property type="match status" value="1"/>
</dbReference>
<gene>
    <name evidence="8 10" type="primary">rpsH</name>
    <name evidence="10" type="ORF">GCM10011365_18100</name>
</gene>
<dbReference type="EMBL" id="BMEO01000007">
    <property type="protein sequence ID" value="GGF97067.1"/>
    <property type="molecule type" value="Genomic_DNA"/>
</dbReference>
<dbReference type="FunFam" id="3.30.1490.10:FF:000001">
    <property type="entry name" value="30S ribosomal protein S8"/>
    <property type="match status" value="1"/>
</dbReference>
<accession>A0A917CS55</accession>
<dbReference type="GO" id="GO:1990904">
    <property type="term" value="C:ribonucleoprotein complex"/>
    <property type="evidence" value="ECO:0007669"/>
    <property type="project" value="UniProtKB-KW"/>
</dbReference>
<dbReference type="InterPro" id="IPR035987">
    <property type="entry name" value="Ribosomal_uS8_sf"/>
</dbReference>
<keyword evidence="4 8" id="KW-0689">Ribosomal protein</keyword>
<comment type="caution">
    <text evidence="10">The sequence shown here is derived from an EMBL/GenBank/DDBJ whole genome shotgun (WGS) entry which is preliminary data.</text>
</comment>
<evidence type="ECO:0000256" key="3">
    <source>
        <dbReference type="ARBA" id="ARBA00022884"/>
    </source>
</evidence>
<dbReference type="Pfam" id="PF00410">
    <property type="entry name" value="Ribosomal_S8"/>
    <property type="match status" value="1"/>
</dbReference>
<dbReference type="NCBIfam" id="NF001109">
    <property type="entry name" value="PRK00136.1"/>
    <property type="match status" value="1"/>
</dbReference>
<dbReference type="GO" id="GO:0019843">
    <property type="term" value="F:rRNA binding"/>
    <property type="evidence" value="ECO:0007669"/>
    <property type="project" value="UniProtKB-UniRule"/>
</dbReference>
<dbReference type="HAMAP" id="MF_01302_B">
    <property type="entry name" value="Ribosomal_uS8_B"/>
    <property type="match status" value="1"/>
</dbReference>
<evidence type="ECO:0000256" key="2">
    <source>
        <dbReference type="ARBA" id="ARBA00022730"/>
    </source>
</evidence>
<organism evidence="10 11">
    <name type="scientific">Marinicella pacifica</name>
    <dbReference type="NCBI Taxonomy" id="1171543"/>
    <lineage>
        <taxon>Bacteria</taxon>
        <taxon>Pseudomonadati</taxon>
        <taxon>Pseudomonadota</taxon>
        <taxon>Gammaproteobacteria</taxon>
        <taxon>Lysobacterales</taxon>
        <taxon>Marinicellaceae</taxon>
        <taxon>Marinicella</taxon>
    </lineage>
</organism>
<protein>
    <recommendedName>
        <fullName evidence="6 8">Small ribosomal subunit protein uS8</fullName>
    </recommendedName>
</protein>
<reference evidence="10" key="1">
    <citation type="journal article" date="2014" name="Int. J. Syst. Evol. Microbiol.">
        <title>Complete genome sequence of Corynebacterium casei LMG S-19264T (=DSM 44701T), isolated from a smear-ripened cheese.</title>
        <authorList>
            <consortium name="US DOE Joint Genome Institute (JGI-PGF)"/>
            <person name="Walter F."/>
            <person name="Albersmeier A."/>
            <person name="Kalinowski J."/>
            <person name="Ruckert C."/>
        </authorList>
    </citation>
    <scope>NUCLEOTIDE SEQUENCE</scope>
    <source>
        <strain evidence="10">CGMCC 1.12181</strain>
    </source>
</reference>
<comment type="similarity">
    <text evidence="1 8 9">Belongs to the universal ribosomal protein uS8 family.</text>
</comment>
<dbReference type="GO" id="GO:0003735">
    <property type="term" value="F:structural constituent of ribosome"/>
    <property type="evidence" value="ECO:0007669"/>
    <property type="project" value="InterPro"/>
</dbReference>
<keyword evidence="5 8" id="KW-0687">Ribonucleoprotein</keyword>
<keyword evidence="2 8" id="KW-0699">rRNA-binding</keyword>
<dbReference type="Gene3D" id="3.30.1370.30">
    <property type="match status" value="1"/>
</dbReference>
<reference evidence="10" key="2">
    <citation type="submission" date="2020-09" db="EMBL/GenBank/DDBJ databases">
        <authorList>
            <person name="Sun Q."/>
            <person name="Zhou Y."/>
        </authorList>
    </citation>
    <scope>NUCLEOTIDE SEQUENCE</scope>
    <source>
        <strain evidence="10">CGMCC 1.12181</strain>
    </source>
</reference>
<evidence type="ECO:0000256" key="4">
    <source>
        <dbReference type="ARBA" id="ARBA00022980"/>
    </source>
</evidence>
<evidence type="ECO:0000256" key="1">
    <source>
        <dbReference type="ARBA" id="ARBA00006471"/>
    </source>
</evidence>
<evidence type="ECO:0000256" key="5">
    <source>
        <dbReference type="ARBA" id="ARBA00023274"/>
    </source>
</evidence>
<dbReference type="PROSITE" id="PS00053">
    <property type="entry name" value="RIBOSOMAL_S8"/>
    <property type="match status" value="1"/>
</dbReference>
<dbReference type="Proteomes" id="UP000605253">
    <property type="component" value="Unassembled WGS sequence"/>
</dbReference>
<dbReference type="PANTHER" id="PTHR11758">
    <property type="entry name" value="40S RIBOSOMAL PROTEIN S15A"/>
    <property type="match status" value="1"/>
</dbReference>
<keyword evidence="11" id="KW-1185">Reference proteome</keyword>
<dbReference type="AlphaFoldDB" id="A0A917CS55"/>
<evidence type="ECO:0000313" key="10">
    <source>
        <dbReference type="EMBL" id="GGF97067.1"/>
    </source>
</evidence>
<dbReference type="InterPro" id="IPR047863">
    <property type="entry name" value="Ribosomal_uS8_CS"/>
</dbReference>
<evidence type="ECO:0000256" key="9">
    <source>
        <dbReference type="RuleBase" id="RU003660"/>
    </source>
</evidence>
<comment type="function">
    <text evidence="8">One of the primary rRNA binding proteins, it binds directly to 16S rRNA central domain where it helps coordinate assembly of the platform of the 30S subunit.</text>
</comment>
<dbReference type="FunFam" id="3.30.1370.30:FF:000002">
    <property type="entry name" value="30S ribosomal protein S8"/>
    <property type="match status" value="1"/>
</dbReference>
<evidence type="ECO:0000256" key="7">
    <source>
        <dbReference type="ARBA" id="ARBA00046740"/>
    </source>
</evidence>
<dbReference type="GO" id="GO:0006412">
    <property type="term" value="P:translation"/>
    <property type="evidence" value="ECO:0007669"/>
    <property type="project" value="UniProtKB-UniRule"/>
</dbReference>